<protein>
    <submittedName>
        <fullName evidence="1">Uncharacterized protein</fullName>
    </submittedName>
</protein>
<name>A0A212KZH4_9BACT</name>
<proteinExistence type="predicted"/>
<dbReference type="AlphaFoldDB" id="A0A212KZH4"/>
<gene>
    <name evidence="1" type="ORF">KL86DES1_10552</name>
</gene>
<accession>A0A212KZH4</accession>
<organism evidence="1">
    <name type="scientific">uncultured Desulfovibrio sp</name>
    <dbReference type="NCBI Taxonomy" id="167968"/>
    <lineage>
        <taxon>Bacteria</taxon>
        <taxon>Pseudomonadati</taxon>
        <taxon>Thermodesulfobacteriota</taxon>
        <taxon>Desulfovibrionia</taxon>
        <taxon>Desulfovibrionales</taxon>
        <taxon>Desulfovibrionaceae</taxon>
        <taxon>Desulfovibrio</taxon>
        <taxon>environmental samples</taxon>
    </lineage>
</organism>
<sequence>MPQKNIILYQYVVCLICPWEFFSDLRCENFDALERKTCVKWADFDCCHDSPSSAQSRDMAAAARYHGSGRCGRMTRPGVRCGPVRPWWCADRTAGSRVFR</sequence>
<dbReference type="EMBL" id="FMJC01000001">
    <property type="protein sequence ID" value="SCM70672.1"/>
    <property type="molecule type" value="Genomic_DNA"/>
</dbReference>
<evidence type="ECO:0000313" key="1">
    <source>
        <dbReference type="EMBL" id="SCM70672.1"/>
    </source>
</evidence>
<reference evidence="1" key="1">
    <citation type="submission" date="2016-08" db="EMBL/GenBank/DDBJ databases">
        <authorList>
            <person name="Seilhamer J.J."/>
        </authorList>
    </citation>
    <scope>NUCLEOTIDE SEQUENCE</scope>
    <source>
        <strain evidence="1">86-1</strain>
    </source>
</reference>